<feature type="active site" description="Charge relay system" evidence="7">
    <location>
        <position position="150"/>
    </location>
</feature>
<evidence type="ECO:0000256" key="5">
    <source>
        <dbReference type="ARBA" id="ARBA00023239"/>
    </source>
</evidence>
<comment type="caution">
    <text evidence="9">The sequence shown here is derived from an EMBL/GenBank/DDBJ whole genome shotgun (WGS) entry which is preliminary data.</text>
</comment>
<feature type="binding site" evidence="8">
    <location>
        <position position="86"/>
    </location>
    <ligand>
        <name>L-glutamine</name>
        <dbReference type="ChEBI" id="CHEBI:58359"/>
    </ligand>
</feature>
<dbReference type="STRING" id="67767.A0A0J7K609"/>
<dbReference type="GO" id="GO:0016829">
    <property type="term" value="F:lyase activity"/>
    <property type="evidence" value="ECO:0007669"/>
    <property type="project" value="UniProtKB-KW"/>
</dbReference>
<feature type="active site" description="Nucleophile" evidence="7">
    <location>
        <position position="60"/>
    </location>
</feature>
<comment type="similarity">
    <text evidence="1">Belongs to the glutaminase PdxT/SNO family.</text>
</comment>
<dbReference type="PANTHER" id="PTHR31559">
    <property type="entry name" value="PYRIDOXAL 5'-PHOSPHATE SYNTHASE SUBUNIT SNO"/>
    <property type="match status" value="1"/>
</dbReference>
<evidence type="ECO:0000256" key="7">
    <source>
        <dbReference type="PIRSR" id="PIRSR005639-1"/>
    </source>
</evidence>
<dbReference type="NCBIfam" id="TIGR03800">
    <property type="entry name" value="PLP_synth_Pdx2"/>
    <property type="match status" value="1"/>
</dbReference>
<dbReference type="PaxDb" id="67767-A0A0J7K609"/>
<dbReference type="EC" id="3.5.1.2" evidence="2"/>
<feature type="binding site" evidence="8">
    <location>
        <begin position="114"/>
        <end position="115"/>
    </location>
    <ligand>
        <name>L-glutamine</name>
        <dbReference type="ChEBI" id="CHEBI:58359"/>
    </ligand>
</feature>
<dbReference type="GO" id="GO:0005829">
    <property type="term" value="C:cytosol"/>
    <property type="evidence" value="ECO:0007669"/>
    <property type="project" value="TreeGrafter"/>
</dbReference>
<evidence type="ECO:0000256" key="2">
    <source>
        <dbReference type="ARBA" id="ARBA00012918"/>
    </source>
</evidence>
<proteinExistence type="inferred from homology"/>
<evidence type="ECO:0000256" key="1">
    <source>
        <dbReference type="ARBA" id="ARBA00008345"/>
    </source>
</evidence>
<evidence type="ECO:0000313" key="9">
    <source>
        <dbReference type="EMBL" id="KMQ85807.1"/>
    </source>
</evidence>
<evidence type="ECO:0000256" key="4">
    <source>
        <dbReference type="ARBA" id="ARBA00022962"/>
    </source>
</evidence>
<evidence type="ECO:0000256" key="3">
    <source>
        <dbReference type="ARBA" id="ARBA00022801"/>
    </source>
</evidence>
<dbReference type="Gene3D" id="3.40.50.880">
    <property type="match status" value="1"/>
</dbReference>
<dbReference type="OrthoDB" id="7773410at2759"/>
<dbReference type="PIRSF" id="PIRSF005639">
    <property type="entry name" value="Glut_amidoT_SNO"/>
    <property type="match status" value="1"/>
</dbReference>
<dbReference type="InterPro" id="IPR021196">
    <property type="entry name" value="PdxT/SNO_CS"/>
</dbReference>
<evidence type="ECO:0000313" key="10">
    <source>
        <dbReference type="Proteomes" id="UP000036403"/>
    </source>
</evidence>
<dbReference type="Pfam" id="PF01174">
    <property type="entry name" value="SNO"/>
    <property type="match status" value="1"/>
</dbReference>
<evidence type="ECO:0000256" key="8">
    <source>
        <dbReference type="PIRSR" id="PIRSR005639-2"/>
    </source>
</evidence>
<gene>
    <name evidence="9" type="ORF">RF55_15425</name>
</gene>
<dbReference type="PANTHER" id="PTHR31559:SF0">
    <property type="entry name" value="PYRIDOXAL 5'-PHOSPHATE SYNTHASE SUBUNIT SNO1-RELATED"/>
    <property type="match status" value="1"/>
</dbReference>
<organism evidence="9 10">
    <name type="scientific">Lasius niger</name>
    <name type="common">Black garden ant</name>
    <dbReference type="NCBI Taxonomy" id="67767"/>
    <lineage>
        <taxon>Eukaryota</taxon>
        <taxon>Metazoa</taxon>
        <taxon>Ecdysozoa</taxon>
        <taxon>Arthropoda</taxon>
        <taxon>Hexapoda</taxon>
        <taxon>Insecta</taxon>
        <taxon>Pterygota</taxon>
        <taxon>Neoptera</taxon>
        <taxon>Endopterygota</taxon>
        <taxon>Hymenoptera</taxon>
        <taxon>Apocrita</taxon>
        <taxon>Aculeata</taxon>
        <taxon>Formicoidea</taxon>
        <taxon>Formicidae</taxon>
        <taxon>Formicinae</taxon>
        <taxon>Lasius</taxon>
        <taxon>Lasius</taxon>
    </lineage>
</organism>
<name>A0A0J7K609_LASNI</name>
<evidence type="ECO:0000256" key="6">
    <source>
        <dbReference type="ARBA" id="ARBA00049534"/>
    </source>
</evidence>
<dbReference type="SUPFAM" id="SSF52317">
    <property type="entry name" value="Class I glutamine amidotransferase-like"/>
    <property type="match status" value="1"/>
</dbReference>
<keyword evidence="4 9" id="KW-0315">Glutamine amidotransferase</keyword>
<dbReference type="GO" id="GO:0008614">
    <property type="term" value="P:pyridoxine metabolic process"/>
    <property type="evidence" value="ECO:0007669"/>
    <property type="project" value="TreeGrafter"/>
</dbReference>
<comment type="catalytic activity">
    <reaction evidence="6">
        <text>L-glutamine + H2O = L-glutamate + NH4(+)</text>
        <dbReference type="Rhea" id="RHEA:15889"/>
        <dbReference type="ChEBI" id="CHEBI:15377"/>
        <dbReference type="ChEBI" id="CHEBI:28938"/>
        <dbReference type="ChEBI" id="CHEBI:29985"/>
        <dbReference type="ChEBI" id="CHEBI:58359"/>
        <dbReference type="EC" id="3.5.1.2"/>
    </reaction>
</comment>
<keyword evidence="3" id="KW-0378">Hydrolase</keyword>
<keyword evidence="10" id="KW-1185">Reference proteome</keyword>
<keyword evidence="5" id="KW-0456">Lyase</keyword>
<dbReference type="PROSITE" id="PS51273">
    <property type="entry name" value="GATASE_TYPE_1"/>
    <property type="match status" value="1"/>
</dbReference>
<dbReference type="GO" id="GO:0016740">
    <property type="term" value="F:transferase activity"/>
    <property type="evidence" value="ECO:0007669"/>
    <property type="project" value="UniProtKB-KW"/>
</dbReference>
<dbReference type="AlphaFoldDB" id="A0A0J7K609"/>
<accession>A0A0J7K609</accession>
<dbReference type="PROSITE" id="PS51130">
    <property type="entry name" value="PDXT_SNO_2"/>
    <property type="match status" value="1"/>
</dbReference>
<dbReference type="GO" id="GO:0042823">
    <property type="term" value="P:pyridoxal phosphate biosynthetic process"/>
    <property type="evidence" value="ECO:0007669"/>
    <property type="project" value="InterPro"/>
</dbReference>
<feature type="binding site" evidence="8">
    <location>
        <begin position="29"/>
        <end position="31"/>
    </location>
    <ligand>
        <name>L-glutamine</name>
        <dbReference type="ChEBI" id="CHEBI:58359"/>
    </ligand>
</feature>
<feature type="active site" description="Charge relay system" evidence="7">
    <location>
        <position position="152"/>
    </location>
</feature>
<dbReference type="GO" id="GO:0004359">
    <property type="term" value="F:glutaminase activity"/>
    <property type="evidence" value="ECO:0007669"/>
    <property type="project" value="UniProtKB-EC"/>
</dbReference>
<dbReference type="GO" id="GO:1903600">
    <property type="term" value="C:glutaminase complex"/>
    <property type="evidence" value="ECO:0007669"/>
    <property type="project" value="TreeGrafter"/>
</dbReference>
<protein>
    <recommendedName>
        <fullName evidence="2">glutaminase</fullName>
        <ecNumber evidence="2">3.5.1.2</ecNumber>
    </recommendedName>
</protein>
<keyword evidence="9" id="KW-0808">Transferase</keyword>
<dbReference type="PROSITE" id="PS01236">
    <property type="entry name" value="PDXT_SNO_1"/>
    <property type="match status" value="1"/>
</dbReference>
<sequence length="167" mass="18179">MLTRRGAEVRAVRIAADFEGLAGLVIPGGESTTMLRLLERDGMDEALRAYAAQRPCFGTCAGAILLARSVTPAQSSLGLIDIDVMRNAYGRQRESAILCGPCQLPGGELEMVFIRAPRFTRVGHKVETLATRDGEAVLVRQGHYLAASFHPELSEDPRVHDAFLEML</sequence>
<dbReference type="Proteomes" id="UP000036403">
    <property type="component" value="Unassembled WGS sequence"/>
</dbReference>
<dbReference type="InterPro" id="IPR002161">
    <property type="entry name" value="PdxT/SNO"/>
</dbReference>
<dbReference type="EMBL" id="LBMM01013135">
    <property type="protein sequence ID" value="KMQ85807.1"/>
    <property type="molecule type" value="Genomic_DNA"/>
</dbReference>
<reference evidence="9 10" key="1">
    <citation type="submission" date="2015-04" db="EMBL/GenBank/DDBJ databases">
        <title>Lasius niger genome sequencing.</title>
        <authorList>
            <person name="Konorov E.A."/>
            <person name="Nikitin M.A."/>
            <person name="Kirill M.V."/>
            <person name="Chang P."/>
        </authorList>
    </citation>
    <scope>NUCLEOTIDE SEQUENCE [LARGE SCALE GENOMIC DNA]</scope>
    <source>
        <tissue evidence="9">Whole</tissue>
    </source>
</reference>
<dbReference type="InterPro" id="IPR029062">
    <property type="entry name" value="Class_I_gatase-like"/>
</dbReference>